<sequence length="168" mass="18732">KLDGMVDSRDNIQSSTTMMCDKEGIVWVALKNGKIYAYNKLTDSFQLRVDLADYLPSPVLYNMLFDDENRLWLCMSKGLYSWEESAGLSFAGLKGQSVRCMVQMEDEVFFAGTDKGVFRLTKAGAAGSSSFETRPVDLHTEMHVESLYVFGAKLFIGTFSNGVFVLDG</sequence>
<proteinExistence type="predicted"/>
<reference evidence="1" key="1">
    <citation type="journal article" date="2013" name="Environ. Microbiol.">
        <title>Microbiota from the distal guts of lean and obese adolescents exhibit partial functional redundancy besides clear differences in community structure.</title>
        <authorList>
            <person name="Ferrer M."/>
            <person name="Ruiz A."/>
            <person name="Lanza F."/>
            <person name="Haange S.B."/>
            <person name="Oberbach A."/>
            <person name="Till H."/>
            <person name="Bargiela R."/>
            <person name="Campoy C."/>
            <person name="Segura M.T."/>
            <person name="Richter M."/>
            <person name="von Bergen M."/>
            <person name="Seifert J."/>
            <person name="Suarez A."/>
        </authorList>
    </citation>
    <scope>NUCLEOTIDE SEQUENCE</scope>
</reference>
<name>K1T735_9ZZZZ</name>
<dbReference type="EMBL" id="AJWY01010574">
    <property type="protein sequence ID" value="EKC55166.1"/>
    <property type="molecule type" value="Genomic_DNA"/>
</dbReference>
<comment type="caution">
    <text evidence="1">The sequence shown here is derived from an EMBL/GenBank/DDBJ whole genome shotgun (WGS) entry which is preliminary data.</text>
</comment>
<dbReference type="GO" id="GO:0016301">
    <property type="term" value="F:kinase activity"/>
    <property type="evidence" value="ECO:0007669"/>
    <property type="project" value="UniProtKB-KW"/>
</dbReference>
<accession>K1T735</accession>
<dbReference type="SUPFAM" id="SSF50998">
    <property type="entry name" value="Quinoprotein alcohol dehydrogenase-like"/>
    <property type="match status" value="1"/>
</dbReference>
<keyword evidence="1" id="KW-0418">Kinase</keyword>
<dbReference type="Gene3D" id="2.130.10.10">
    <property type="entry name" value="YVTN repeat-like/Quinoprotein amine dehydrogenase"/>
    <property type="match status" value="1"/>
</dbReference>
<dbReference type="InterPro" id="IPR015943">
    <property type="entry name" value="WD40/YVTN_repeat-like_dom_sf"/>
</dbReference>
<feature type="non-terminal residue" evidence="1">
    <location>
        <position position="168"/>
    </location>
</feature>
<keyword evidence="1" id="KW-0808">Transferase</keyword>
<protein>
    <submittedName>
        <fullName evidence="1">Two-component system sensor histidine kinase/response regulator</fullName>
    </submittedName>
</protein>
<dbReference type="InterPro" id="IPR011047">
    <property type="entry name" value="Quinoprotein_ADH-like_sf"/>
</dbReference>
<organism evidence="1">
    <name type="scientific">human gut metagenome</name>
    <dbReference type="NCBI Taxonomy" id="408170"/>
    <lineage>
        <taxon>unclassified sequences</taxon>
        <taxon>metagenomes</taxon>
        <taxon>organismal metagenomes</taxon>
    </lineage>
</organism>
<dbReference type="AlphaFoldDB" id="K1T735"/>
<gene>
    <name evidence="1" type="ORF">LEA_15495</name>
</gene>
<feature type="non-terminal residue" evidence="1">
    <location>
        <position position="1"/>
    </location>
</feature>
<evidence type="ECO:0000313" key="1">
    <source>
        <dbReference type="EMBL" id="EKC55166.1"/>
    </source>
</evidence>